<dbReference type="EMBL" id="BPLR01001482">
    <property type="protein sequence ID" value="GIZ02621.1"/>
    <property type="molecule type" value="Genomic_DNA"/>
</dbReference>
<dbReference type="AlphaFoldDB" id="A0AAV4Y872"/>
<reference evidence="1 2" key="1">
    <citation type="submission" date="2021-06" db="EMBL/GenBank/DDBJ databases">
        <title>Caerostris extrusa draft genome.</title>
        <authorList>
            <person name="Kono N."/>
            <person name="Arakawa K."/>
        </authorList>
    </citation>
    <scope>NUCLEOTIDE SEQUENCE [LARGE SCALE GENOMIC DNA]</scope>
</reference>
<sequence length="104" mass="12010">MVRFGWMPPWSRVPSERGTLFSSTVTVIGTSDGERPVSCPIFHGFVVQYDNCKGRLLYRDLNEWKVKDFLLLDIFRDFTQPENLSRLVTSQGLSHSLRIYSVPN</sequence>
<comment type="caution">
    <text evidence="1">The sequence shown here is derived from an EMBL/GenBank/DDBJ whole genome shotgun (WGS) entry which is preliminary data.</text>
</comment>
<accession>A0AAV4Y872</accession>
<organism evidence="1 2">
    <name type="scientific">Caerostris extrusa</name>
    <name type="common">Bark spider</name>
    <name type="synonym">Caerostris bankana</name>
    <dbReference type="NCBI Taxonomy" id="172846"/>
    <lineage>
        <taxon>Eukaryota</taxon>
        <taxon>Metazoa</taxon>
        <taxon>Ecdysozoa</taxon>
        <taxon>Arthropoda</taxon>
        <taxon>Chelicerata</taxon>
        <taxon>Arachnida</taxon>
        <taxon>Araneae</taxon>
        <taxon>Araneomorphae</taxon>
        <taxon>Entelegynae</taxon>
        <taxon>Araneoidea</taxon>
        <taxon>Araneidae</taxon>
        <taxon>Caerostris</taxon>
    </lineage>
</organism>
<name>A0AAV4Y872_CAEEX</name>
<evidence type="ECO:0000313" key="2">
    <source>
        <dbReference type="Proteomes" id="UP001054945"/>
    </source>
</evidence>
<protein>
    <submittedName>
        <fullName evidence="1">Uncharacterized protein</fullName>
    </submittedName>
</protein>
<keyword evidence="2" id="KW-1185">Reference proteome</keyword>
<proteinExistence type="predicted"/>
<dbReference type="Proteomes" id="UP001054945">
    <property type="component" value="Unassembled WGS sequence"/>
</dbReference>
<evidence type="ECO:0000313" key="1">
    <source>
        <dbReference type="EMBL" id="GIZ02621.1"/>
    </source>
</evidence>
<gene>
    <name evidence="1" type="ORF">CEXT_12041</name>
</gene>